<evidence type="ECO:0000313" key="3">
    <source>
        <dbReference type="Proteomes" id="UP000190837"/>
    </source>
</evidence>
<dbReference type="Proteomes" id="UP000190837">
    <property type="component" value="Unassembled WGS sequence"/>
</dbReference>
<protein>
    <recommendedName>
        <fullName evidence="4">DUF4198 domain-containing protein</fullName>
    </recommendedName>
</protein>
<evidence type="ECO:0000313" key="2">
    <source>
        <dbReference type="EMBL" id="SAM68712.1"/>
    </source>
</evidence>
<dbReference type="OMA" id="HGLWTEQ"/>
<dbReference type="GeneID" id="84789899"/>
<sequence>MKKLLLAAALLAPATAALAHGVWIAPHYGELGVVYGMGYADDSYKPENVRFVKAYTADFKETKAEVKTHDHHSSVEVADDAAVLTAFFDNGYWEKDENGKWKAVEKSAISKPADTSTSLKYNISLLKPYQGEMKPFDLPAQIIPATDPSTLKQGDKLNVTVYVAGKPQADVEITADYINDFGNRVKTDAKGQAELTVRNNGHNVVAALVNHPTPDDAHAHLQRNVATLSFKSAKKK</sequence>
<evidence type="ECO:0008006" key="4">
    <source>
        <dbReference type="Google" id="ProtNLM"/>
    </source>
</evidence>
<dbReference type="InterPro" id="IPR019613">
    <property type="entry name" value="DUF4198"/>
</dbReference>
<keyword evidence="1" id="KW-0732">Signal</keyword>
<feature type="signal peptide" evidence="1">
    <location>
        <begin position="1"/>
        <end position="19"/>
    </location>
</feature>
<reference evidence="3" key="1">
    <citation type="submission" date="2016-04" db="EMBL/GenBank/DDBJ databases">
        <authorList>
            <person name="Tagini F."/>
        </authorList>
    </citation>
    <scope>NUCLEOTIDE SEQUENCE [LARGE SCALE GENOMIC DNA]</scope>
    <source>
        <strain evidence="3">CHUV0807</strain>
    </source>
</reference>
<dbReference type="Pfam" id="PF10670">
    <property type="entry name" value="DUF4198"/>
    <property type="match status" value="1"/>
</dbReference>
<name>A0A1C3H5T6_9GAMM</name>
<proteinExistence type="predicted"/>
<gene>
    <name evidence="2" type="ORF">CHUV0807_1955</name>
</gene>
<accession>A0A1C3H5T6</accession>
<dbReference type="RefSeq" id="WP_004142519.1">
    <property type="nucleotide sequence ID" value="NZ_CALFOW010000129.1"/>
</dbReference>
<dbReference type="AlphaFoldDB" id="A0A1C3H5T6"/>
<evidence type="ECO:0000256" key="1">
    <source>
        <dbReference type="SAM" id="SignalP"/>
    </source>
</evidence>
<organism evidence="2 3">
    <name type="scientific">Cardiobacterium hominis</name>
    <dbReference type="NCBI Taxonomy" id="2718"/>
    <lineage>
        <taxon>Bacteria</taxon>
        <taxon>Pseudomonadati</taxon>
        <taxon>Pseudomonadota</taxon>
        <taxon>Gammaproteobacteria</taxon>
        <taxon>Cardiobacteriales</taxon>
        <taxon>Cardiobacteriaceae</taxon>
        <taxon>Cardiobacterium</taxon>
    </lineage>
</organism>
<dbReference type="EMBL" id="FKLO01000066">
    <property type="protein sequence ID" value="SAM68712.1"/>
    <property type="molecule type" value="Genomic_DNA"/>
</dbReference>
<feature type="chain" id="PRO_5008674913" description="DUF4198 domain-containing protein" evidence="1">
    <location>
        <begin position="20"/>
        <end position="236"/>
    </location>
</feature>